<organism evidence="1 2">
    <name type="scientific">Candidatus Jorgensenbacteria bacterium RIFCSPLOWO2_12_FULL_42_11</name>
    <dbReference type="NCBI Taxonomy" id="1798473"/>
    <lineage>
        <taxon>Bacteria</taxon>
        <taxon>Candidatus Joergenseniibacteriota</taxon>
    </lineage>
</organism>
<dbReference type="EMBL" id="MFKM01000003">
    <property type="protein sequence ID" value="OGG43878.1"/>
    <property type="molecule type" value="Genomic_DNA"/>
</dbReference>
<dbReference type="Proteomes" id="UP000176633">
    <property type="component" value="Unassembled WGS sequence"/>
</dbReference>
<name>A0A1F6C478_9BACT</name>
<sequence length="198" mass="19767">MTSWFWPSLEILITPPEQVSAATTSAVTVTASVEATISCSTDQSSSAFGALTSSVIATSTPNASSTISCANAASGCSLYVKDAGNAVNGGLATTSPAYLIRSPNAAGDATSTLVAGTEGYGIQAATTTTGTGAVLGVVARYLQTGNTVGRLDITNQTIASTTATSSNREVKITHKAAISSVTPAGSYSDTTTYECSAN</sequence>
<evidence type="ECO:0000313" key="1">
    <source>
        <dbReference type="EMBL" id="OGG43878.1"/>
    </source>
</evidence>
<proteinExistence type="predicted"/>
<comment type="caution">
    <text evidence="1">The sequence shown here is derived from an EMBL/GenBank/DDBJ whole genome shotgun (WGS) entry which is preliminary data.</text>
</comment>
<protein>
    <submittedName>
        <fullName evidence="1">Uncharacterized protein</fullName>
    </submittedName>
</protein>
<evidence type="ECO:0000313" key="2">
    <source>
        <dbReference type="Proteomes" id="UP000176633"/>
    </source>
</evidence>
<accession>A0A1F6C478</accession>
<dbReference type="STRING" id="1798473.A3G50_00350"/>
<dbReference type="AlphaFoldDB" id="A0A1F6C478"/>
<gene>
    <name evidence="1" type="ORF">A3G50_00350</name>
</gene>
<reference evidence="1 2" key="1">
    <citation type="journal article" date="2016" name="Nat. Commun.">
        <title>Thousands of microbial genomes shed light on interconnected biogeochemical processes in an aquifer system.</title>
        <authorList>
            <person name="Anantharaman K."/>
            <person name="Brown C.T."/>
            <person name="Hug L.A."/>
            <person name="Sharon I."/>
            <person name="Castelle C.J."/>
            <person name="Probst A.J."/>
            <person name="Thomas B.C."/>
            <person name="Singh A."/>
            <person name="Wilkins M.J."/>
            <person name="Karaoz U."/>
            <person name="Brodie E.L."/>
            <person name="Williams K.H."/>
            <person name="Hubbard S.S."/>
            <person name="Banfield J.F."/>
        </authorList>
    </citation>
    <scope>NUCLEOTIDE SEQUENCE [LARGE SCALE GENOMIC DNA]</scope>
</reference>